<evidence type="ECO:0000256" key="2">
    <source>
        <dbReference type="SAM" id="Phobius"/>
    </source>
</evidence>
<evidence type="ECO:0000313" key="4">
    <source>
        <dbReference type="EMBL" id="MDQ0374219.1"/>
    </source>
</evidence>
<sequence length="588" mass="63481">MGRIAVRHVLDSVAWAIGIFGAVAFRYDFQLDQIHVDPLVAVWLLAALLQAVIGRLGHAYGTRHRIGTLAEVNSIFWVTLTTGLVVGAVVVLVGQSVMVPRSSILIAFPIAFVIMGGVRYLDRRFTELATRPPEGSARVLVYGAGYLGSTLVRRMLTDPSANLMPVGLIDDAPERRNTWVDGVRVLGTGADLEAVTRRTGATELVVAIARADAILLRQISDGARLAGLNVKVLPPLEEILSGKSRLRDLRDVSIEDLVGRRPIDTQFELVAGYVEGKRVLVTGAGGSIGSELCRQLFQFSPAELIMLDHDETGLQATQISLTGQGLLDGDDVVLASIRDAATIREVFEQRRPEVVFHAAALKHLPVLERYPEEAWQTNVVGTLNVLEAALAVDVGVFVTISTDKAANPISVLGMSKRAAERLTAWAALQSEGRYLSVRFGNVLGSRGSLVPTFASLIDSGGPLTVTHAEATRYFMTIPESCQLVIQAGAIGNPGEVLILDMGEPVRILDIANRMIEMSGRDIAIVFTGLRHGEKVHEELVGSDEVGRRPVHPLISHACVDPLDPGDLELERTWCRPTGSTSRPPTSAR</sequence>
<proteinExistence type="inferred from homology"/>
<dbReference type="EC" id="4.2.1.46" evidence="4"/>
<dbReference type="PANTHER" id="PTHR43318">
    <property type="entry name" value="UDP-N-ACETYLGLUCOSAMINE 4,6-DEHYDRATASE"/>
    <property type="match status" value="1"/>
</dbReference>
<dbReference type="InterPro" id="IPR051203">
    <property type="entry name" value="Polysaccharide_Synthase-Rel"/>
</dbReference>
<dbReference type="InterPro" id="IPR036291">
    <property type="entry name" value="NAD(P)-bd_dom_sf"/>
</dbReference>
<evidence type="ECO:0000259" key="3">
    <source>
        <dbReference type="Pfam" id="PF02719"/>
    </source>
</evidence>
<dbReference type="Pfam" id="PF02719">
    <property type="entry name" value="Polysacc_synt_2"/>
    <property type="match status" value="1"/>
</dbReference>
<gene>
    <name evidence="4" type="ORF">J2X26_002540</name>
</gene>
<feature type="transmembrane region" description="Helical" evidence="2">
    <location>
        <begin position="35"/>
        <end position="54"/>
    </location>
</feature>
<dbReference type="GO" id="GO:0008460">
    <property type="term" value="F:dTDP-glucose 4,6-dehydratase activity"/>
    <property type="evidence" value="ECO:0007669"/>
    <property type="project" value="UniProtKB-EC"/>
</dbReference>
<dbReference type="PANTHER" id="PTHR43318:SF1">
    <property type="entry name" value="POLYSACCHARIDE BIOSYNTHESIS PROTEIN EPSC-RELATED"/>
    <property type="match status" value="1"/>
</dbReference>
<dbReference type="Pfam" id="PF13727">
    <property type="entry name" value="CoA_binding_3"/>
    <property type="match status" value="1"/>
</dbReference>
<organism evidence="4 5">
    <name type="scientific">Cellulomonas humilata</name>
    <dbReference type="NCBI Taxonomy" id="144055"/>
    <lineage>
        <taxon>Bacteria</taxon>
        <taxon>Bacillati</taxon>
        <taxon>Actinomycetota</taxon>
        <taxon>Actinomycetes</taxon>
        <taxon>Micrococcales</taxon>
        <taxon>Cellulomonadaceae</taxon>
        <taxon>Cellulomonas</taxon>
    </lineage>
</organism>
<keyword evidence="5" id="KW-1185">Reference proteome</keyword>
<protein>
    <submittedName>
        <fullName evidence="4">dTDP-glucose 4,6-dehydratase</fullName>
        <ecNumber evidence="4">4.2.1.46</ecNumber>
    </submittedName>
</protein>
<keyword evidence="4" id="KW-0456">Lyase</keyword>
<evidence type="ECO:0000256" key="1">
    <source>
        <dbReference type="ARBA" id="ARBA00007430"/>
    </source>
</evidence>
<keyword evidence="2" id="KW-0812">Transmembrane</keyword>
<comment type="caution">
    <text evidence="4">The sequence shown here is derived from an EMBL/GenBank/DDBJ whole genome shotgun (WGS) entry which is preliminary data.</text>
</comment>
<dbReference type="CDD" id="cd05237">
    <property type="entry name" value="UDP_invert_4-6DH_SDR_e"/>
    <property type="match status" value="1"/>
</dbReference>
<accession>A0ABU0EG13</accession>
<dbReference type="SUPFAM" id="SSF51735">
    <property type="entry name" value="NAD(P)-binding Rossmann-fold domains"/>
    <property type="match status" value="2"/>
</dbReference>
<evidence type="ECO:0000313" key="5">
    <source>
        <dbReference type="Proteomes" id="UP001239626"/>
    </source>
</evidence>
<dbReference type="InterPro" id="IPR003869">
    <property type="entry name" value="Polysac_CapD-like"/>
</dbReference>
<reference evidence="4 5" key="1">
    <citation type="submission" date="2023-07" db="EMBL/GenBank/DDBJ databases">
        <title>Sorghum-associated microbial communities from plants grown in Nebraska, USA.</title>
        <authorList>
            <person name="Schachtman D."/>
        </authorList>
    </citation>
    <scope>NUCLEOTIDE SEQUENCE [LARGE SCALE GENOMIC DNA]</scope>
    <source>
        <strain evidence="4 5">BE332</strain>
    </source>
</reference>
<dbReference type="RefSeq" id="WP_307492754.1">
    <property type="nucleotide sequence ID" value="NZ_JAUSVB010000003.1"/>
</dbReference>
<feature type="transmembrane region" description="Helical" evidence="2">
    <location>
        <begin position="75"/>
        <end position="98"/>
    </location>
</feature>
<feature type="transmembrane region" description="Helical" evidence="2">
    <location>
        <begin position="12"/>
        <end position="29"/>
    </location>
</feature>
<keyword evidence="2" id="KW-1133">Transmembrane helix</keyword>
<dbReference type="Gene3D" id="3.40.50.720">
    <property type="entry name" value="NAD(P)-binding Rossmann-like Domain"/>
    <property type="match status" value="2"/>
</dbReference>
<keyword evidence="2" id="KW-0472">Membrane</keyword>
<dbReference type="Proteomes" id="UP001239626">
    <property type="component" value="Unassembled WGS sequence"/>
</dbReference>
<name>A0ABU0EG13_9CELL</name>
<feature type="domain" description="Polysaccharide biosynthesis protein CapD-like" evidence="3">
    <location>
        <begin position="279"/>
        <end position="554"/>
    </location>
</feature>
<dbReference type="EMBL" id="JAUSVB010000003">
    <property type="protein sequence ID" value="MDQ0374219.1"/>
    <property type="molecule type" value="Genomic_DNA"/>
</dbReference>
<feature type="transmembrane region" description="Helical" evidence="2">
    <location>
        <begin position="104"/>
        <end position="121"/>
    </location>
</feature>
<comment type="similarity">
    <text evidence="1">Belongs to the polysaccharide synthase family.</text>
</comment>